<dbReference type="AlphaFoldDB" id="A0AAW3MUK5"/>
<name>A0AAW3MUK5_9BURK</name>
<comment type="caution">
    <text evidence="1">The sequence shown here is derived from an EMBL/GenBank/DDBJ whole genome shotgun (WGS) entry which is preliminary data.</text>
</comment>
<evidence type="ECO:0000313" key="1">
    <source>
        <dbReference type="EMBL" id="KVP98302.1"/>
    </source>
</evidence>
<proteinExistence type="predicted"/>
<protein>
    <submittedName>
        <fullName evidence="1">Uncharacterized protein</fullName>
    </submittedName>
</protein>
<dbReference type="Proteomes" id="UP000056453">
    <property type="component" value="Unassembled WGS sequence"/>
</dbReference>
<keyword evidence="2" id="KW-1185">Reference proteome</keyword>
<sequence>MLVLGQYAHAAQLRFLLSALAERDADDTALGLGQQELVAAEHNAGHHGVDVPVFEARIELVQRPHQRQGLERLDEGVALLYVHIFEGFLRLARFRGHFAC</sequence>
<reference evidence="1 2" key="1">
    <citation type="submission" date="2015-11" db="EMBL/GenBank/DDBJ databases">
        <title>Expanding the genomic diversity of Burkholderia species for the development of highly accurate diagnostics.</title>
        <authorList>
            <person name="Sahl J."/>
            <person name="Keim P."/>
            <person name="Wagner D."/>
        </authorList>
    </citation>
    <scope>NUCLEOTIDE SEQUENCE [LARGE SCALE GENOMIC DNA]</scope>
    <source>
        <strain evidence="1 2">MSMB1808WGS</strain>
    </source>
</reference>
<evidence type="ECO:0000313" key="2">
    <source>
        <dbReference type="Proteomes" id="UP000056453"/>
    </source>
</evidence>
<dbReference type="EMBL" id="LPBJ01000047">
    <property type="protein sequence ID" value="KVP98302.1"/>
    <property type="molecule type" value="Genomic_DNA"/>
</dbReference>
<accession>A0AAW3MUK5</accession>
<organism evidence="1 2">
    <name type="scientific">Burkholderia ubonensis</name>
    <dbReference type="NCBI Taxonomy" id="101571"/>
    <lineage>
        <taxon>Bacteria</taxon>
        <taxon>Pseudomonadati</taxon>
        <taxon>Pseudomonadota</taxon>
        <taxon>Betaproteobacteria</taxon>
        <taxon>Burkholderiales</taxon>
        <taxon>Burkholderiaceae</taxon>
        <taxon>Burkholderia</taxon>
        <taxon>Burkholderia cepacia complex</taxon>
    </lineage>
</organism>
<gene>
    <name evidence="1" type="ORF">WJ96_07210</name>
</gene>